<sequence>MSVLRFLWRFLLLLLHTLHGAWLSLTHVRHPHGNGETLPDPEPISAWSRRLLEILHVRLHCRGSPPHSAALIVANHLSWLDIPVISACTHAAFLSKEAIRYWPLIGWFARAAGTVFIRRGKGEASQVAEAIATRLQGDRQLAIFPEGRIGDGRQVQRFFPRLFAAAIETHTPVVPVALRYGTPGAPDKVVVYHKGRSFLGILFRILARRETRAEIIFCPPLSPEGKDRRTLAREAREAIQAALSADAGD</sequence>
<dbReference type="SMART" id="SM00563">
    <property type="entry name" value="PlsC"/>
    <property type="match status" value="1"/>
</dbReference>
<dbReference type="GO" id="GO:0006654">
    <property type="term" value="P:phosphatidic acid biosynthetic process"/>
    <property type="evidence" value="ECO:0007669"/>
    <property type="project" value="TreeGrafter"/>
</dbReference>
<feature type="domain" description="Phospholipid/glycerol acyltransferase" evidence="6">
    <location>
        <begin position="70"/>
        <end position="181"/>
    </location>
</feature>
<name>A0A7C5MZC5_9GAMM</name>
<dbReference type="GO" id="GO:0003841">
    <property type="term" value="F:1-acylglycerol-3-phosphate O-acyltransferase activity"/>
    <property type="evidence" value="ECO:0007669"/>
    <property type="project" value="TreeGrafter"/>
</dbReference>
<reference evidence="7" key="1">
    <citation type="journal article" date="2020" name="mSystems">
        <title>Genome- and Community-Level Interaction Insights into Carbon Utilization and Element Cycling Functions of Hydrothermarchaeota in Hydrothermal Sediment.</title>
        <authorList>
            <person name="Zhou Z."/>
            <person name="Liu Y."/>
            <person name="Xu W."/>
            <person name="Pan J."/>
            <person name="Luo Z.H."/>
            <person name="Li M."/>
        </authorList>
    </citation>
    <scope>NUCLEOTIDE SEQUENCE [LARGE SCALE GENOMIC DNA]</scope>
    <source>
        <strain evidence="7">HyVt-535</strain>
    </source>
</reference>
<dbReference type="Pfam" id="PF01553">
    <property type="entry name" value="Acyltransferase"/>
    <property type="match status" value="1"/>
</dbReference>
<keyword evidence="3" id="KW-0808">Transferase</keyword>
<dbReference type="PANTHER" id="PTHR10434">
    <property type="entry name" value="1-ACYL-SN-GLYCEROL-3-PHOSPHATE ACYLTRANSFERASE"/>
    <property type="match status" value="1"/>
</dbReference>
<dbReference type="InterPro" id="IPR002123">
    <property type="entry name" value="Plipid/glycerol_acylTrfase"/>
</dbReference>
<dbReference type="AlphaFoldDB" id="A0A7C5MZC5"/>
<gene>
    <name evidence="7" type="ORF">ENJ98_02280</name>
</gene>
<evidence type="ECO:0000256" key="3">
    <source>
        <dbReference type="ARBA" id="ARBA00022679"/>
    </source>
</evidence>
<evidence type="ECO:0000259" key="6">
    <source>
        <dbReference type="SMART" id="SM00563"/>
    </source>
</evidence>
<dbReference type="SUPFAM" id="SSF69593">
    <property type="entry name" value="Glycerol-3-phosphate (1)-acyltransferase"/>
    <property type="match status" value="1"/>
</dbReference>
<proteinExistence type="predicted"/>
<evidence type="ECO:0000256" key="2">
    <source>
        <dbReference type="ARBA" id="ARBA00022516"/>
    </source>
</evidence>
<evidence type="ECO:0000256" key="1">
    <source>
        <dbReference type="ARBA" id="ARBA00005189"/>
    </source>
</evidence>
<protein>
    <submittedName>
        <fullName evidence="7">1-acyl-sn-glycerol-3-phosphate acyltransferase</fullName>
    </submittedName>
</protein>
<accession>A0A7C5MZC5</accession>
<dbReference type="Proteomes" id="UP000886100">
    <property type="component" value="Unassembled WGS sequence"/>
</dbReference>
<keyword evidence="4" id="KW-0443">Lipid metabolism</keyword>
<comment type="pathway">
    <text evidence="1">Lipid metabolism.</text>
</comment>
<keyword evidence="5 7" id="KW-0012">Acyltransferase</keyword>
<evidence type="ECO:0000313" key="7">
    <source>
        <dbReference type="EMBL" id="HHH13040.1"/>
    </source>
</evidence>
<keyword evidence="2" id="KW-0444">Lipid biosynthesis</keyword>
<comment type="caution">
    <text evidence="7">The sequence shown here is derived from an EMBL/GenBank/DDBJ whole genome shotgun (WGS) entry which is preliminary data.</text>
</comment>
<organism evidence="7">
    <name type="scientific">Thiolapillus brandeum</name>
    <dbReference type="NCBI Taxonomy" id="1076588"/>
    <lineage>
        <taxon>Bacteria</taxon>
        <taxon>Pseudomonadati</taxon>
        <taxon>Pseudomonadota</taxon>
        <taxon>Gammaproteobacteria</taxon>
        <taxon>Chromatiales</taxon>
        <taxon>Sedimenticolaceae</taxon>
        <taxon>Thiolapillus</taxon>
    </lineage>
</organism>
<evidence type="ECO:0000256" key="4">
    <source>
        <dbReference type="ARBA" id="ARBA00023098"/>
    </source>
</evidence>
<dbReference type="CDD" id="cd07989">
    <property type="entry name" value="LPLAT_AGPAT-like"/>
    <property type="match status" value="1"/>
</dbReference>
<evidence type="ECO:0000256" key="5">
    <source>
        <dbReference type="ARBA" id="ARBA00023315"/>
    </source>
</evidence>
<dbReference type="EMBL" id="DROM01000142">
    <property type="protein sequence ID" value="HHH13040.1"/>
    <property type="molecule type" value="Genomic_DNA"/>
</dbReference>
<dbReference type="PANTHER" id="PTHR10434:SF64">
    <property type="entry name" value="1-ACYL-SN-GLYCEROL-3-PHOSPHATE ACYLTRANSFERASE-RELATED"/>
    <property type="match status" value="1"/>
</dbReference>